<sequence>MGPPVRDKWKPEAMRAASYLSWLPNLCAALVRCRRNRNSRPSRYSTVTAGRRPTAVWSSESTTELLTAIEGYPLASPLRVIVAPCLLFSRDKEPQICRHSNRSTTILDS</sequence>
<dbReference type="Proteomes" id="UP000245783">
    <property type="component" value="Unassembled WGS sequence"/>
</dbReference>
<keyword evidence="2" id="KW-1185">Reference proteome</keyword>
<dbReference type="GeneID" id="37032805"/>
<dbReference type="RefSeq" id="XP_025372318.1">
    <property type="nucleotide sequence ID" value="XM_025510935.1"/>
</dbReference>
<evidence type="ECO:0000313" key="1">
    <source>
        <dbReference type="EMBL" id="PWN45158.1"/>
    </source>
</evidence>
<dbReference type="AlphaFoldDB" id="A0A316W7Q8"/>
<dbReference type="InParanoid" id="A0A316W7Q8"/>
<accession>A0A316W7Q8</accession>
<protein>
    <submittedName>
        <fullName evidence="1">Uncharacterized protein</fullName>
    </submittedName>
</protein>
<reference evidence="1 2" key="1">
    <citation type="journal article" date="2018" name="Mol. Biol. Evol.">
        <title>Broad Genomic Sampling Reveals a Smut Pathogenic Ancestry of the Fungal Clade Ustilaginomycotina.</title>
        <authorList>
            <person name="Kijpornyongpan T."/>
            <person name="Mondo S.J."/>
            <person name="Barry K."/>
            <person name="Sandor L."/>
            <person name="Lee J."/>
            <person name="Lipzen A."/>
            <person name="Pangilinan J."/>
            <person name="LaButti K."/>
            <person name="Hainaut M."/>
            <person name="Henrissat B."/>
            <person name="Grigoriev I.V."/>
            <person name="Spatafora J.W."/>
            <person name="Aime M.C."/>
        </authorList>
    </citation>
    <scope>NUCLEOTIDE SEQUENCE [LARGE SCALE GENOMIC DNA]</scope>
    <source>
        <strain evidence="1 2">MCA 4658</strain>
    </source>
</reference>
<evidence type="ECO:0000313" key="2">
    <source>
        <dbReference type="Proteomes" id="UP000245783"/>
    </source>
</evidence>
<gene>
    <name evidence="1" type="ORF">IE81DRAFT_206493</name>
</gene>
<proteinExistence type="predicted"/>
<dbReference type="EMBL" id="KZ819356">
    <property type="protein sequence ID" value="PWN45158.1"/>
    <property type="molecule type" value="Genomic_DNA"/>
</dbReference>
<organism evidence="1 2">
    <name type="scientific">Ceraceosorus guamensis</name>
    <dbReference type="NCBI Taxonomy" id="1522189"/>
    <lineage>
        <taxon>Eukaryota</taxon>
        <taxon>Fungi</taxon>
        <taxon>Dikarya</taxon>
        <taxon>Basidiomycota</taxon>
        <taxon>Ustilaginomycotina</taxon>
        <taxon>Exobasidiomycetes</taxon>
        <taxon>Ceraceosorales</taxon>
        <taxon>Ceraceosoraceae</taxon>
        <taxon>Ceraceosorus</taxon>
    </lineage>
</organism>
<name>A0A316W7Q8_9BASI</name>